<sequence>MTDAKPVLTPIPTSPPLLLKSGTPLSDPTEYRTIVGSLQYLLLTRPDIAFAVNKLSQYMHTPTTEHWTFVKRLLRYLCRTINEGLQLHRQSPLHLHAFSDADWLCSNPVFHSRMKHVAIDFHFIREQVQNGVLRVAHVSSADQLADTLTKPLPRGRFLDLKSKIGVLSRAPS</sequence>
<reference evidence="1 2" key="1">
    <citation type="submission" date="2021-09" db="EMBL/GenBank/DDBJ databases">
        <title>Genomic insights and catalytic innovation underlie evolution of tropane alkaloids biosynthesis.</title>
        <authorList>
            <person name="Wang Y.-J."/>
            <person name="Tian T."/>
            <person name="Huang J.-P."/>
            <person name="Huang S.-X."/>
        </authorList>
    </citation>
    <scope>NUCLEOTIDE SEQUENCE [LARGE SCALE GENOMIC DNA]</scope>
    <source>
        <strain evidence="1">KIB-2018</strain>
        <tissue evidence="1">Leaf</tissue>
    </source>
</reference>
<keyword evidence="2" id="KW-1185">Reference proteome</keyword>
<dbReference type="CDD" id="cd09272">
    <property type="entry name" value="RNase_HI_RT_Ty1"/>
    <property type="match status" value="1"/>
</dbReference>
<comment type="caution">
    <text evidence="1">The sequence shown here is derived from an EMBL/GenBank/DDBJ whole genome shotgun (WGS) entry which is preliminary data.</text>
</comment>
<dbReference type="Proteomes" id="UP001159364">
    <property type="component" value="Linkage Group LG03"/>
</dbReference>
<gene>
    <name evidence="1" type="ORF">K2173_000999</name>
</gene>
<dbReference type="PANTHER" id="PTHR11439">
    <property type="entry name" value="GAG-POL-RELATED RETROTRANSPOSON"/>
    <property type="match status" value="1"/>
</dbReference>
<dbReference type="SUPFAM" id="SSF56672">
    <property type="entry name" value="DNA/RNA polymerases"/>
    <property type="match status" value="1"/>
</dbReference>
<accession>A0AAV8TT11</accession>
<proteinExistence type="predicted"/>
<organism evidence="1 2">
    <name type="scientific">Erythroxylum novogranatense</name>
    <dbReference type="NCBI Taxonomy" id="1862640"/>
    <lineage>
        <taxon>Eukaryota</taxon>
        <taxon>Viridiplantae</taxon>
        <taxon>Streptophyta</taxon>
        <taxon>Embryophyta</taxon>
        <taxon>Tracheophyta</taxon>
        <taxon>Spermatophyta</taxon>
        <taxon>Magnoliopsida</taxon>
        <taxon>eudicotyledons</taxon>
        <taxon>Gunneridae</taxon>
        <taxon>Pentapetalae</taxon>
        <taxon>rosids</taxon>
        <taxon>fabids</taxon>
        <taxon>Malpighiales</taxon>
        <taxon>Erythroxylaceae</taxon>
        <taxon>Erythroxylum</taxon>
    </lineage>
</organism>
<evidence type="ECO:0008006" key="3">
    <source>
        <dbReference type="Google" id="ProtNLM"/>
    </source>
</evidence>
<dbReference type="EMBL" id="JAIWQS010000003">
    <property type="protein sequence ID" value="KAJ8769224.1"/>
    <property type="molecule type" value="Genomic_DNA"/>
</dbReference>
<dbReference type="PANTHER" id="PTHR11439:SF489">
    <property type="entry name" value="RNA-DIRECTED DNA POLYMERASE"/>
    <property type="match status" value="1"/>
</dbReference>
<name>A0AAV8TT11_9ROSI</name>
<protein>
    <recommendedName>
        <fullName evidence="3">Retrovirus-related Pol polyprotein from transposon RE2</fullName>
    </recommendedName>
</protein>
<dbReference type="AlphaFoldDB" id="A0AAV8TT11"/>
<dbReference type="InterPro" id="IPR043502">
    <property type="entry name" value="DNA/RNA_pol_sf"/>
</dbReference>
<evidence type="ECO:0000313" key="1">
    <source>
        <dbReference type="EMBL" id="KAJ8769224.1"/>
    </source>
</evidence>
<evidence type="ECO:0000313" key="2">
    <source>
        <dbReference type="Proteomes" id="UP001159364"/>
    </source>
</evidence>